<dbReference type="Proteomes" id="UP000814140">
    <property type="component" value="Unassembled WGS sequence"/>
</dbReference>
<gene>
    <name evidence="1" type="ORF">BV25DRAFT_1819078</name>
</gene>
<protein>
    <submittedName>
        <fullName evidence="1">Uncharacterized protein</fullName>
    </submittedName>
</protein>
<dbReference type="EMBL" id="MU277189">
    <property type="protein sequence ID" value="KAI0067668.1"/>
    <property type="molecule type" value="Genomic_DNA"/>
</dbReference>
<reference evidence="1" key="2">
    <citation type="journal article" date="2022" name="New Phytol.">
        <title>Evolutionary transition to the ectomycorrhizal habit in the genomes of a hyperdiverse lineage of mushroom-forming fungi.</title>
        <authorList>
            <person name="Looney B."/>
            <person name="Miyauchi S."/>
            <person name="Morin E."/>
            <person name="Drula E."/>
            <person name="Courty P.E."/>
            <person name="Kohler A."/>
            <person name="Kuo A."/>
            <person name="LaButti K."/>
            <person name="Pangilinan J."/>
            <person name="Lipzen A."/>
            <person name="Riley R."/>
            <person name="Andreopoulos W."/>
            <person name="He G."/>
            <person name="Johnson J."/>
            <person name="Nolan M."/>
            <person name="Tritt A."/>
            <person name="Barry K.W."/>
            <person name="Grigoriev I.V."/>
            <person name="Nagy L.G."/>
            <person name="Hibbett D."/>
            <person name="Henrissat B."/>
            <person name="Matheny P.B."/>
            <person name="Labbe J."/>
            <person name="Martin F.M."/>
        </authorList>
    </citation>
    <scope>NUCLEOTIDE SEQUENCE</scope>
    <source>
        <strain evidence="1">HHB10654</strain>
    </source>
</reference>
<accession>A0ACB8TGV1</accession>
<evidence type="ECO:0000313" key="1">
    <source>
        <dbReference type="EMBL" id="KAI0067668.1"/>
    </source>
</evidence>
<organism evidence="1 2">
    <name type="scientific">Artomyces pyxidatus</name>
    <dbReference type="NCBI Taxonomy" id="48021"/>
    <lineage>
        <taxon>Eukaryota</taxon>
        <taxon>Fungi</taxon>
        <taxon>Dikarya</taxon>
        <taxon>Basidiomycota</taxon>
        <taxon>Agaricomycotina</taxon>
        <taxon>Agaricomycetes</taxon>
        <taxon>Russulales</taxon>
        <taxon>Auriscalpiaceae</taxon>
        <taxon>Artomyces</taxon>
    </lineage>
</organism>
<evidence type="ECO:0000313" key="2">
    <source>
        <dbReference type="Proteomes" id="UP000814140"/>
    </source>
</evidence>
<sequence length="60" mass="5833">MSVSLTSSISSYPMDGGEDGKNVARKHVSRANLQAALAQEREGVGDGVGAGGGVGSAGEG</sequence>
<proteinExistence type="predicted"/>
<reference evidence="1" key="1">
    <citation type="submission" date="2021-03" db="EMBL/GenBank/DDBJ databases">
        <authorList>
            <consortium name="DOE Joint Genome Institute"/>
            <person name="Ahrendt S."/>
            <person name="Looney B.P."/>
            <person name="Miyauchi S."/>
            <person name="Morin E."/>
            <person name="Drula E."/>
            <person name="Courty P.E."/>
            <person name="Chicoki N."/>
            <person name="Fauchery L."/>
            <person name="Kohler A."/>
            <person name="Kuo A."/>
            <person name="Labutti K."/>
            <person name="Pangilinan J."/>
            <person name="Lipzen A."/>
            <person name="Riley R."/>
            <person name="Andreopoulos W."/>
            <person name="He G."/>
            <person name="Johnson J."/>
            <person name="Barry K.W."/>
            <person name="Grigoriev I.V."/>
            <person name="Nagy L."/>
            <person name="Hibbett D."/>
            <person name="Henrissat B."/>
            <person name="Matheny P.B."/>
            <person name="Labbe J."/>
            <person name="Martin F."/>
        </authorList>
    </citation>
    <scope>NUCLEOTIDE SEQUENCE</scope>
    <source>
        <strain evidence="1">HHB10654</strain>
    </source>
</reference>
<name>A0ACB8TGV1_9AGAM</name>
<comment type="caution">
    <text evidence="1">The sequence shown here is derived from an EMBL/GenBank/DDBJ whole genome shotgun (WGS) entry which is preliminary data.</text>
</comment>
<keyword evidence="2" id="KW-1185">Reference proteome</keyword>